<keyword evidence="1" id="KW-0812">Transmembrane</keyword>
<name>A0ABU0LSA2_9HYPH</name>
<keyword evidence="3" id="KW-1185">Reference proteome</keyword>
<proteinExistence type="predicted"/>
<keyword evidence="1" id="KW-1133">Transmembrane helix</keyword>
<evidence type="ECO:0000313" key="3">
    <source>
        <dbReference type="Proteomes" id="UP001235094"/>
    </source>
</evidence>
<evidence type="ECO:0000313" key="2">
    <source>
        <dbReference type="EMBL" id="MDQ0511583.1"/>
    </source>
</evidence>
<reference evidence="2 3" key="1">
    <citation type="submission" date="2023-07" db="EMBL/GenBank/DDBJ databases">
        <title>Genomic Encyclopedia of Type Strains, Phase IV (KMG-IV): sequencing the most valuable type-strain genomes for metagenomic binning, comparative biology and taxonomic classification.</title>
        <authorList>
            <person name="Goeker M."/>
        </authorList>
    </citation>
    <scope>NUCLEOTIDE SEQUENCE [LARGE SCALE GENOMIC DNA]</scope>
    <source>
        <strain evidence="2 3">DSM 15561</strain>
    </source>
</reference>
<sequence length="73" mass="7606">MSPGSPLSTVSAALFGMTLGVAGLAGSWRAVQLATDLPRQVAGVIERTASPYNAARHGGLERLDRRAFASLRP</sequence>
<comment type="caution">
    <text evidence="2">The sequence shown here is derived from an EMBL/GenBank/DDBJ whole genome shotgun (WGS) entry which is preliminary data.</text>
</comment>
<gene>
    <name evidence="2" type="ORF">QOZ99_002482</name>
</gene>
<protein>
    <submittedName>
        <fullName evidence="2">Uncharacterized protein</fullName>
    </submittedName>
</protein>
<feature type="transmembrane region" description="Helical" evidence="1">
    <location>
        <begin position="12"/>
        <end position="31"/>
    </location>
</feature>
<dbReference type="EMBL" id="JAUSVR010000007">
    <property type="protein sequence ID" value="MDQ0511583.1"/>
    <property type="molecule type" value="Genomic_DNA"/>
</dbReference>
<evidence type="ECO:0000256" key="1">
    <source>
        <dbReference type="SAM" id="Phobius"/>
    </source>
</evidence>
<accession>A0ABU0LSA2</accession>
<dbReference type="Proteomes" id="UP001235094">
    <property type="component" value="Unassembled WGS sequence"/>
</dbReference>
<dbReference type="RefSeq" id="WP_306890280.1">
    <property type="nucleotide sequence ID" value="NZ_JAUSVR010000007.1"/>
</dbReference>
<keyword evidence="1" id="KW-0472">Membrane</keyword>
<organism evidence="2 3">
    <name type="scientific">Ancylobacter amanitiformis</name>
    <dbReference type="NCBI Taxonomy" id="217069"/>
    <lineage>
        <taxon>Bacteria</taxon>
        <taxon>Pseudomonadati</taxon>
        <taxon>Pseudomonadota</taxon>
        <taxon>Alphaproteobacteria</taxon>
        <taxon>Hyphomicrobiales</taxon>
        <taxon>Xanthobacteraceae</taxon>
        <taxon>Ancylobacter</taxon>
    </lineage>
</organism>